<name>A0A1E5G694_9FIRM</name>
<dbReference type="EMBL" id="MIJE01000001">
    <property type="protein sequence ID" value="OEF98274.1"/>
    <property type="molecule type" value="Genomic_DNA"/>
</dbReference>
<dbReference type="InterPro" id="IPR029035">
    <property type="entry name" value="DHS-like_NAD/FAD-binding_dom"/>
</dbReference>
<accession>A0A1E5G694</accession>
<dbReference type="AlphaFoldDB" id="A0A1E5G694"/>
<comment type="caution">
    <text evidence="1">The sequence shown here is derived from an EMBL/GenBank/DDBJ whole genome shotgun (WGS) entry which is preliminary data.</text>
</comment>
<keyword evidence="2" id="KW-1185">Reference proteome</keyword>
<sequence>MRVTAFLGAGASIEIGGPLAKDLTQEVRSTTQKFIDFKTKLPIEANFIDNVSKLLDTYYAPDICNFEEIFHVLEMLDSYSSGWEPTTVKEYKPALGAFVSPRDNKWFNQHAITVSKHDLIKVVADRIYSYVDKYEPKGEHSWFASFWRKAIQQYSWDICTLNYDDCVQQSLETNDFEDGYLDIGEIYSRFDPSKLLTKKTRLLQLHGSIFYGYPNFKDPNEYIFEDNFEDLYKFTNYENAKKTWFGRSTNTSQSHEQATVGPIITGLKKTDKLLTYPFSTYSYNFQKALAENSSLLIAGYSFGDMHFNRLLERMVRLHGDKRRIVIITYCDEKSWHIDPTVMDWINHEMFCFIAKSFLDADPFKSYEFKSPVLSSDGNVMLFLQGFKDAIQNYEEDILDFLIPVGR</sequence>
<organism evidence="1 2">
    <name type="scientific">Desulfuribacillus alkaliarsenatis</name>
    <dbReference type="NCBI Taxonomy" id="766136"/>
    <lineage>
        <taxon>Bacteria</taxon>
        <taxon>Bacillati</taxon>
        <taxon>Bacillota</taxon>
        <taxon>Desulfuribacillia</taxon>
        <taxon>Desulfuribacillales</taxon>
        <taxon>Desulfuribacillaceae</taxon>
        <taxon>Desulfuribacillus</taxon>
    </lineage>
</organism>
<dbReference type="RefSeq" id="WP_069641766.1">
    <property type="nucleotide sequence ID" value="NZ_MIJE01000001.1"/>
</dbReference>
<dbReference type="Pfam" id="PF13289">
    <property type="entry name" value="SIR2_2"/>
    <property type="match status" value="1"/>
</dbReference>
<dbReference type="OrthoDB" id="9808492at2"/>
<evidence type="ECO:0000313" key="2">
    <source>
        <dbReference type="Proteomes" id="UP000094296"/>
    </source>
</evidence>
<dbReference type="SUPFAM" id="SSF52467">
    <property type="entry name" value="DHS-like NAD/FAD-binding domain"/>
    <property type="match status" value="1"/>
</dbReference>
<dbReference type="Proteomes" id="UP000094296">
    <property type="component" value="Unassembled WGS sequence"/>
</dbReference>
<reference evidence="1 2" key="1">
    <citation type="submission" date="2016-09" db="EMBL/GenBank/DDBJ databases">
        <title>Draft genome sequence for the type strain of Desulfuribacillus alkaliarsenatis AHT28, an obligately anaerobic, sulfidogenic bacterium isolated from Russian soda lake sediments.</title>
        <authorList>
            <person name="Abin C.A."/>
            <person name="Hollibaugh J.T."/>
        </authorList>
    </citation>
    <scope>NUCLEOTIDE SEQUENCE [LARGE SCALE GENOMIC DNA]</scope>
    <source>
        <strain evidence="1 2">AHT28</strain>
    </source>
</reference>
<proteinExistence type="predicted"/>
<evidence type="ECO:0000313" key="1">
    <source>
        <dbReference type="EMBL" id="OEF98274.1"/>
    </source>
</evidence>
<protein>
    <submittedName>
        <fullName evidence="1">Uncharacterized protein</fullName>
    </submittedName>
</protein>
<dbReference type="STRING" id="766136.BHF68_00905"/>
<gene>
    <name evidence="1" type="ORF">BHF68_00905</name>
</gene>